<evidence type="ECO:0008006" key="6">
    <source>
        <dbReference type="Google" id="ProtNLM"/>
    </source>
</evidence>
<evidence type="ECO:0000313" key="4">
    <source>
        <dbReference type="Proteomes" id="UP000077202"/>
    </source>
</evidence>
<dbReference type="Proteomes" id="UP000077202">
    <property type="component" value="Unassembled WGS sequence"/>
</dbReference>
<feature type="signal peptide" evidence="1">
    <location>
        <begin position="1"/>
        <end position="24"/>
    </location>
</feature>
<gene>
    <name evidence="3" type="ORF">AXG93_4242s1250</name>
    <name evidence="2" type="ORF">Mp_4g09410</name>
</gene>
<name>A0A176VWS0_MARPO</name>
<keyword evidence="1" id="KW-0732">Signal</keyword>
<proteinExistence type="predicted"/>
<dbReference type="EMBL" id="AP019869">
    <property type="protein sequence ID" value="BBN08168.1"/>
    <property type="molecule type" value="Genomic_DNA"/>
</dbReference>
<reference evidence="3 4" key="1">
    <citation type="submission" date="2016-03" db="EMBL/GenBank/DDBJ databases">
        <title>Mechanisms controlling the formation of the plant cell surface in tip-growing cells are functionally conserved among land plants.</title>
        <authorList>
            <person name="Honkanen S."/>
            <person name="Jones V.A."/>
            <person name="Morieri G."/>
            <person name="Champion C."/>
            <person name="Hetherington A.J."/>
            <person name="Kelly S."/>
            <person name="Saint-Marcoux D."/>
            <person name="Proust H."/>
            <person name="Prescott H."/>
            <person name="Dolan L."/>
        </authorList>
    </citation>
    <scope>NUCLEOTIDE SEQUENCE [LARGE SCALE GENOMIC DNA]</scope>
    <source>
        <strain evidence="4">cv. Tak-1 and cv. Tak-2</strain>
        <tissue evidence="3">Whole gametophyte</tissue>
    </source>
</reference>
<reference evidence="2" key="2">
    <citation type="journal article" date="2019" name="Curr. Biol.">
        <title>Chromatin organization in early land plants reveals an ancestral association between H3K27me3, transposons, and constitutive heterochromatin.</title>
        <authorList>
            <person name="Montgomery S.A."/>
            <person name="Tanizawa Y."/>
            <person name="Galik B."/>
            <person name="Wang N."/>
            <person name="Ito T."/>
            <person name="Mochizuki T."/>
            <person name="Akimcheva S."/>
            <person name="Bowman J."/>
            <person name="Cognat V."/>
            <person name="Drouard L."/>
            <person name="Ekker H."/>
            <person name="Houng S."/>
            <person name="Kohchi T."/>
            <person name="Lin S."/>
            <person name="Liu L.D."/>
            <person name="Nakamura Y."/>
            <person name="Valeeva L.R."/>
            <person name="Shakirov E.V."/>
            <person name="Shippen D.E."/>
            <person name="Wei W."/>
            <person name="Yagura M."/>
            <person name="Yamaoka S."/>
            <person name="Yamato K.T."/>
            <person name="Liu C."/>
            <person name="Berger F."/>
        </authorList>
    </citation>
    <scope>NUCLEOTIDE SEQUENCE [LARGE SCALE GENOMIC DNA]</scope>
    <source>
        <strain evidence="2">Tak-1</strain>
    </source>
</reference>
<dbReference type="AlphaFoldDB" id="A0A176VWS0"/>
<evidence type="ECO:0000313" key="5">
    <source>
        <dbReference type="Proteomes" id="UP001162541"/>
    </source>
</evidence>
<evidence type="ECO:0000256" key="1">
    <source>
        <dbReference type="SAM" id="SignalP"/>
    </source>
</evidence>
<feature type="chain" id="PRO_5042333755" description="Phytosulfokine-beta" evidence="1">
    <location>
        <begin position="25"/>
        <end position="119"/>
    </location>
</feature>
<sequence length="119" mass="13464">MAMEMRTPVAFFFMMLLLVPMCTALRFPASFGKFGRVPAVVRGDNELTAVLNLQYHAQEQHLRPLRESGAADGSDHDECQELNGFQLTHCQRLRFERLLAEDYQDAHANVNVVYAPLPA</sequence>
<dbReference type="EMBL" id="LVLJ01002459">
    <property type="protein sequence ID" value="OAE24853.1"/>
    <property type="molecule type" value="Genomic_DNA"/>
</dbReference>
<dbReference type="Proteomes" id="UP001162541">
    <property type="component" value="Chromosome 4"/>
</dbReference>
<accession>A0A176VWS0</accession>
<reference evidence="5" key="3">
    <citation type="journal article" date="2020" name="Curr. Biol.">
        <title>Chromatin organization in early land plants reveals an ancestral association between H3K27me3, transposons, and constitutive heterochromatin.</title>
        <authorList>
            <person name="Montgomery S.A."/>
            <person name="Tanizawa Y."/>
            <person name="Galik B."/>
            <person name="Wang N."/>
            <person name="Ito T."/>
            <person name="Mochizuki T."/>
            <person name="Akimcheva S."/>
            <person name="Bowman J.L."/>
            <person name="Cognat V."/>
            <person name="Marechal-Drouard L."/>
            <person name="Ekker H."/>
            <person name="Hong S.F."/>
            <person name="Kohchi T."/>
            <person name="Lin S.S."/>
            <person name="Liu L.D."/>
            <person name="Nakamura Y."/>
            <person name="Valeeva L.R."/>
            <person name="Shakirov E.V."/>
            <person name="Shippen D.E."/>
            <person name="Wei W.L."/>
            <person name="Yagura M."/>
            <person name="Yamaoka S."/>
            <person name="Yamato K.T."/>
            <person name="Liu C."/>
            <person name="Berger F."/>
        </authorList>
    </citation>
    <scope>NUCLEOTIDE SEQUENCE [LARGE SCALE GENOMIC DNA]</scope>
    <source>
        <strain evidence="5">Tak-1</strain>
    </source>
</reference>
<keyword evidence="4" id="KW-1185">Reference proteome</keyword>
<evidence type="ECO:0000313" key="3">
    <source>
        <dbReference type="EMBL" id="OAE24853.1"/>
    </source>
</evidence>
<evidence type="ECO:0000313" key="2">
    <source>
        <dbReference type="EMBL" id="BBN08168.1"/>
    </source>
</evidence>
<organism evidence="3 4">
    <name type="scientific">Marchantia polymorpha subsp. ruderalis</name>
    <dbReference type="NCBI Taxonomy" id="1480154"/>
    <lineage>
        <taxon>Eukaryota</taxon>
        <taxon>Viridiplantae</taxon>
        <taxon>Streptophyta</taxon>
        <taxon>Embryophyta</taxon>
        <taxon>Marchantiophyta</taxon>
        <taxon>Marchantiopsida</taxon>
        <taxon>Marchantiidae</taxon>
        <taxon>Marchantiales</taxon>
        <taxon>Marchantiaceae</taxon>
        <taxon>Marchantia</taxon>
    </lineage>
</organism>
<protein>
    <recommendedName>
        <fullName evidence="6">Phytosulfokine-beta</fullName>
    </recommendedName>
</protein>